<name>A0A1L3GTH3_9BACT</name>
<evidence type="ECO:0000313" key="13">
    <source>
        <dbReference type="EMBL" id="APG29038.1"/>
    </source>
</evidence>
<proteinExistence type="inferred from homology"/>
<dbReference type="OrthoDB" id="9811744at2"/>
<feature type="domain" description="Pterin-binding" evidence="12">
    <location>
        <begin position="17"/>
        <end position="271"/>
    </location>
</feature>
<dbReference type="Gene3D" id="3.20.20.20">
    <property type="entry name" value="Dihydropteroate synthase-like"/>
    <property type="match status" value="1"/>
</dbReference>
<dbReference type="InterPro" id="IPR011005">
    <property type="entry name" value="Dihydropteroate_synth-like_sf"/>
</dbReference>
<evidence type="ECO:0000256" key="3">
    <source>
        <dbReference type="ARBA" id="ARBA00004763"/>
    </source>
</evidence>
<keyword evidence="14" id="KW-1185">Reference proteome</keyword>
<dbReference type="NCBIfam" id="TIGR01496">
    <property type="entry name" value="DHPS"/>
    <property type="match status" value="1"/>
</dbReference>
<dbReference type="GO" id="GO:0004156">
    <property type="term" value="F:dihydropteroate synthase activity"/>
    <property type="evidence" value="ECO:0007669"/>
    <property type="project" value="UniProtKB-EC"/>
</dbReference>
<evidence type="ECO:0000256" key="9">
    <source>
        <dbReference type="ARBA" id="ARBA00022842"/>
    </source>
</evidence>
<evidence type="ECO:0000256" key="1">
    <source>
        <dbReference type="ARBA" id="ARBA00000012"/>
    </source>
</evidence>
<evidence type="ECO:0000256" key="7">
    <source>
        <dbReference type="ARBA" id="ARBA00022679"/>
    </source>
</evidence>
<evidence type="ECO:0000259" key="12">
    <source>
        <dbReference type="PROSITE" id="PS50972"/>
    </source>
</evidence>
<dbReference type="GO" id="GO:0046656">
    <property type="term" value="P:folic acid biosynthetic process"/>
    <property type="evidence" value="ECO:0007669"/>
    <property type="project" value="UniProtKB-KW"/>
</dbReference>
<organism evidence="13 14">
    <name type="scientific">Syntrophotalea acetylenivorans</name>
    <dbReference type="NCBI Taxonomy" id="1842532"/>
    <lineage>
        <taxon>Bacteria</taxon>
        <taxon>Pseudomonadati</taxon>
        <taxon>Thermodesulfobacteriota</taxon>
        <taxon>Desulfuromonadia</taxon>
        <taxon>Desulfuromonadales</taxon>
        <taxon>Syntrophotaleaceae</taxon>
        <taxon>Syntrophotalea</taxon>
    </lineage>
</organism>
<dbReference type="GO" id="GO:0046872">
    <property type="term" value="F:metal ion binding"/>
    <property type="evidence" value="ECO:0007669"/>
    <property type="project" value="UniProtKB-KW"/>
</dbReference>
<comment type="catalytic activity">
    <reaction evidence="1">
        <text>(7,8-dihydropterin-6-yl)methyl diphosphate + 4-aminobenzoate = 7,8-dihydropteroate + diphosphate</text>
        <dbReference type="Rhea" id="RHEA:19949"/>
        <dbReference type="ChEBI" id="CHEBI:17836"/>
        <dbReference type="ChEBI" id="CHEBI:17839"/>
        <dbReference type="ChEBI" id="CHEBI:33019"/>
        <dbReference type="ChEBI" id="CHEBI:72950"/>
        <dbReference type="EC" id="2.5.1.15"/>
    </reaction>
</comment>
<evidence type="ECO:0000256" key="5">
    <source>
        <dbReference type="ARBA" id="ARBA00012458"/>
    </source>
</evidence>
<keyword evidence="9" id="KW-0460">Magnesium</keyword>
<evidence type="ECO:0000256" key="11">
    <source>
        <dbReference type="ARBA" id="ARBA00030193"/>
    </source>
</evidence>
<evidence type="ECO:0000256" key="4">
    <source>
        <dbReference type="ARBA" id="ARBA00009503"/>
    </source>
</evidence>
<dbReference type="PANTHER" id="PTHR20941">
    <property type="entry name" value="FOLATE SYNTHESIS PROTEINS"/>
    <property type="match status" value="1"/>
</dbReference>
<dbReference type="PROSITE" id="PS00793">
    <property type="entry name" value="DHPS_2"/>
    <property type="match status" value="1"/>
</dbReference>
<protein>
    <recommendedName>
        <fullName evidence="6">Dihydropteroate synthase</fullName>
        <ecNumber evidence="5">2.5.1.15</ecNumber>
    </recommendedName>
    <alternativeName>
        <fullName evidence="11">Dihydropteroate pyrophosphorylase</fullName>
    </alternativeName>
</protein>
<accession>A0A1L3GTH3</accession>
<dbReference type="PROSITE" id="PS50972">
    <property type="entry name" value="PTERIN_BINDING"/>
    <property type="match status" value="1"/>
</dbReference>
<dbReference type="EMBL" id="CP015519">
    <property type="protein sequence ID" value="APG29038.1"/>
    <property type="molecule type" value="Genomic_DNA"/>
</dbReference>
<gene>
    <name evidence="13" type="ORF">A7E78_06050</name>
</gene>
<dbReference type="Pfam" id="PF00809">
    <property type="entry name" value="Pterin_bind"/>
    <property type="match status" value="1"/>
</dbReference>
<dbReference type="AlphaFoldDB" id="A0A1L3GTH3"/>
<dbReference type="InterPro" id="IPR006390">
    <property type="entry name" value="DHP_synth_dom"/>
</dbReference>
<dbReference type="EC" id="2.5.1.15" evidence="5"/>
<comment type="cofactor">
    <cofactor evidence="2">
        <name>Mg(2+)</name>
        <dbReference type="ChEBI" id="CHEBI:18420"/>
    </cofactor>
</comment>
<dbReference type="SUPFAM" id="SSF51717">
    <property type="entry name" value="Dihydropteroate synthetase-like"/>
    <property type="match status" value="1"/>
</dbReference>
<dbReference type="Proteomes" id="UP000182517">
    <property type="component" value="Chromosome"/>
</dbReference>
<dbReference type="InterPro" id="IPR000489">
    <property type="entry name" value="Pterin-binding_dom"/>
</dbReference>
<dbReference type="PANTHER" id="PTHR20941:SF1">
    <property type="entry name" value="FOLIC ACID SYNTHESIS PROTEIN FOL1"/>
    <property type="match status" value="1"/>
</dbReference>
<dbReference type="GO" id="GO:0046654">
    <property type="term" value="P:tetrahydrofolate biosynthetic process"/>
    <property type="evidence" value="ECO:0007669"/>
    <property type="project" value="TreeGrafter"/>
</dbReference>
<comment type="similarity">
    <text evidence="4">Belongs to the DHPS family.</text>
</comment>
<dbReference type="FunFam" id="3.20.20.20:FF:000006">
    <property type="entry name" value="Dihydropteroate synthase"/>
    <property type="match status" value="1"/>
</dbReference>
<evidence type="ECO:0000313" key="14">
    <source>
        <dbReference type="Proteomes" id="UP000182517"/>
    </source>
</evidence>
<dbReference type="InterPro" id="IPR045031">
    <property type="entry name" value="DHP_synth-like"/>
</dbReference>
<dbReference type="STRING" id="1842532.A7E78_06050"/>
<keyword evidence="10" id="KW-0289">Folate biosynthesis</keyword>
<dbReference type="GO" id="GO:0005829">
    <property type="term" value="C:cytosol"/>
    <property type="evidence" value="ECO:0007669"/>
    <property type="project" value="TreeGrafter"/>
</dbReference>
<evidence type="ECO:0000256" key="2">
    <source>
        <dbReference type="ARBA" id="ARBA00001946"/>
    </source>
</evidence>
<dbReference type="CDD" id="cd00739">
    <property type="entry name" value="DHPS"/>
    <property type="match status" value="1"/>
</dbReference>
<comment type="pathway">
    <text evidence="3">Cofactor biosynthesis; tetrahydrofolate biosynthesis; 7,8-dihydrofolate from 2-amino-4-hydroxy-6-hydroxymethyl-7,8-dihydropteridine diphosphate and 4-aminobenzoate: step 1/2.</text>
</comment>
<keyword evidence="7" id="KW-0808">Transferase</keyword>
<reference evidence="13 14" key="1">
    <citation type="journal article" date="2017" name="Genome Announc.">
        <title>Complete Genome Sequences of Two Acetylene-Fermenting Pelobacter acetylenicus Strains.</title>
        <authorList>
            <person name="Sutton J.M."/>
            <person name="Baesman S.M."/>
            <person name="Fierst J.L."/>
            <person name="Poret-Peterson A.T."/>
            <person name="Oremland R.S."/>
            <person name="Dunlap D.S."/>
            <person name="Akob D.M."/>
        </authorList>
    </citation>
    <scope>NUCLEOTIDE SEQUENCE [LARGE SCALE GENOMIC DNA]</scope>
    <source>
        <strain evidence="13 14">SFB93</strain>
    </source>
</reference>
<sequence>MPTQLVGRHCTLSLDRPRIMGVLNVTPDSFYAGSRQVALDDALRQGVRLAGEGADLIDIGGESTRPGAAAVDVDEELERVVPVIERLSREVDCPLSVDTNKSQVAAAAVAAGAEFVNDISGLQFDPRMAETVAQSGAGLFLMHTRGRPRSMQQDTRYDDLLGEIVGYLRASVAQAVTAGISENRLAIDPGIGFGKSFEGNLEILHRLKELHCLGRPLLLGTSRKSFIGKVLGVDNPADRLAGTLATISLGVASGAQIFRVHDVKPAREAALMAWAICREQMP</sequence>
<evidence type="ECO:0000256" key="6">
    <source>
        <dbReference type="ARBA" id="ARBA00016919"/>
    </source>
</evidence>
<dbReference type="KEGG" id="pef:A7E78_06050"/>
<keyword evidence="8" id="KW-0479">Metal-binding</keyword>
<evidence type="ECO:0000256" key="10">
    <source>
        <dbReference type="ARBA" id="ARBA00022909"/>
    </source>
</evidence>
<evidence type="ECO:0000256" key="8">
    <source>
        <dbReference type="ARBA" id="ARBA00022723"/>
    </source>
</evidence>